<protein>
    <submittedName>
        <fullName evidence="7">Uncharacterized protein</fullName>
    </submittedName>
</protein>
<evidence type="ECO:0000256" key="2">
    <source>
        <dbReference type="ARBA" id="ARBA00022692"/>
    </source>
</evidence>
<name>A0ABR1IZW0_9AGAR</name>
<feature type="compositionally biased region" description="Basic and acidic residues" evidence="5">
    <location>
        <begin position="112"/>
        <end position="121"/>
    </location>
</feature>
<dbReference type="EMBL" id="JBANRG010000049">
    <property type="protein sequence ID" value="KAK7444749.1"/>
    <property type="molecule type" value="Genomic_DNA"/>
</dbReference>
<evidence type="ECO:0000313" key="7">
    <source>
        <dbReference type="EMBL" id="KAK7444749.1"/>
    </source>
</evidence>
<evidence type="ECO:0000313" key="8">
    <source>
        <dbReference type="Proteomes" id="UP001498398"/>
    </source>
</evidence>
<dbReference type="PANTHER" id="PTHR15549:SF30">
    <property type="entry name" value="MID2 DOMAIN-CONTAINING PROTEIN"/>
    <property type="match status" value="1"/>
</dbReference>
<dbReference type="InterPro" id="IPR051694">
    <property type="entry name" value="Immunoregulatory_rcpt-like"/>
</dbReference>
<keyword evidence="8" id="KW-1185">Reference proteome</keyword>
<feature type="region of interest" description="Disordered" evidence="5">
    <location>
        <begin position="12"/>
        <end position="33"/>
    </location>
</feature>
<reference evidence="7 8" key="1">
    <citation type="submission" date="2024-01" db="EMBL/GenBank/DDBJ databases">
        <title>A draft genome for the cacao thread blight pathogen Marasmiellus scandens.</title>
        <authorList>
            <person name="Baruah I.K."/>
            <person name="Leung J."/>
            <person name="Bukari Y."/>
            <person name="Amoako-Attah I."/>
            <person name="Meinhardt L.W."/>
            <person name="Bailey B.A."/>
            <person name="Cohen S.P."/>
        </authorList>
    </citation>
    <scope>NUCLEOTIDE SEQUENCE [LARGE SCALE GENOMIC DNA]</scope>
    <source>
        <strain evidence="7 8">GH-19</strain>
    </source>
</reference>
<evidence type="ECO:0000256" key="1">
    <source>
        <dbReference type="ARBA" id="ARBA00004167"/>
    </source>
</evidence>
<keyword evidence="2 6" id="KW-0812">Transmembrane</keyword>
<keyword evidence="4 6" id="KW-0472">Membrane</keyword>
<feature type="compositionally biased region" description="Low complexity" evidence="5">
    <location>
        <begin position="20"/>
        <end position="33"/>
    </location>
</feature>
<accession>A0ABR1IZW0</accession>
<feature type="transmembrane region" description="Helical" evidence="6">
    <location>
        <begin position="40"/>
        <end position="63"/>
    </location>
</feature>
<evidence type="ECO:0000256" key="6">
    <source>
        <dbReference type="SAM" id="Phobius"/>
    </source>
</evidence>
<evidence type="ECO:0000256" key="4">
    <source>
        <dbReference type="ARBA" id="ARBA00023136"/>
    </source>
</evidence>
<evidence type="ECO:0000256" key="3">
    <source>
        <dbReference type="ARBA" id="ARBA00022989"/>
    </source>
</evidence>
<comment type="subcellular location">
    <subcellularLocation>
        <location evidence="1">Membrane</location>
        <topology evidence="1">Single-pass membrane protein</topology>
    </subcellularLocation>
</comment>
<feature type="region of interest" description="Disordered" evidence="5">
    <location>
        <begin position="84"/>
        <end position="189"/>
    </location>
</feature>
<gene>
    <name evidence="7" type="ORF">VKT23_015066</name>
</gene>
<feature type="compositionally biased region" description="Basic and acidic residues" evidence="5">
    <location>
        <begin position="180"/>
        <end position="189"/>
    </location>
</feature>
<dbReference type="PANTHER" id="PTHR15549">
    <property type="entry name" value="PAIRED IMMUNOGLOBULIN-LIKE TYPE 2 RECEPTOR"/>
    <property type="match status" value="1"/>
</dbReference>
<comment type="caution">
    <text evidence="7">The sequence shown here is derived from an EMBL/GenBank/DDBJ whole genome shotgun (WGS) entry which is preliminary data.</text>
</comment>
<feature type="compositionally biased region" description="Polar residues" evidence="5">
    <location>
        <begin position="91"/>
        <end position="108"/>
    </location>
</feature>
<feature type="compositionally biased region" description="Polar residues" evidence="5">
    <location>
        <begin position="157"/>
        <end position="177"/>
    </location>
</feature>
<keyword evidence="3 6" id="KW-1133">Transmembrane helix</keyword>
<evidence type="ECO:0000256" key="5">
    <source>
        <dbReference type="SAM" id="MobiDB-lite"/>
    </source>
</evidence>
<sequence>MSNNNTFTQCNQAVFGGGPNPNSSSGSNKGSKNPGLSGGAIGGIVAGVVVFVGLLAGLGFYLWKKHRRHQKEIKQMFYSRADPSILVGDQSPPNTGQNHSHVQDSGISSKRRGQENSHTAHDQSSMFADEPERPMFNRPPPAYDESIPPEEVMSGRPDSSTVEMSTNSNPAFVSTSRPVKKGEPKGIDS</sequence>
<proteinExistence type="predicted"/>
<dbReference type="Proteomes" id="UP001498398">
    <property type="component" value="Unassembled WGS sequence"/>
</dbReference>
<organism evidence="7 8">
    <name type="scientific">Marasmiellus scandens</name>
    <dbReference type="NCBI Taxonomy" id="2682957"/>
    <lineage>
        <taxon>Eukaryota</taxon>
        <taxon>Fungi</taxon>
        <taxon>Dikarya</taxon>
        <taxon>Basidiomycota</taxon>
        <taxon>Agaricomycotina</taxon>
        <taxon>Agaricomycetes</taxon>
        <taxon>Agaricomycetidae</taxon>
        <taxon>Agaricales</taxon>
        <taxon>Marasmiineae</taxon>
        <taxon>Omphalotaceae</taxon>
        <taxon>Marasmiellus</taxon>
    </lineage>
</organism>